<dbReference type="Pfam" id="PF09851">
    <property type="entry name" value="SHOCT"/>
    <property type="match status" value="1"/>
</dbReference>
<evidence type="ECO:0000259" key="1">
    <source>
        <dbReference type="Pfam" id="PF09851"/>
    </source>
</evidence>
<evidence type="ECO:0008006" key="5">
    <source>
        <dbReference type="Google" id="ProtNLM"/>
    </source>
</evidence>
<evidence type="ECO:0000313" key="3">
    <source>
        <dbReference type="EMBL" id="GLS23608.1"/>
    </source>
</evidence>
<sequence length="344" mass="37564">MESTGMSLMNFISKQFIDIIQWTAEEPGLIAYRFPMQDKEIQNGGQLVVRETQKAAFFNEGKIADVFGPGTYTLNTQTLPVLTYLQNWDKFFESPFKSDVYFFDTHDQIDRKWGTTQPLTIRDKEYGPIRIRAFGNYSYAIGDVGPFWSRLVGTAERCTTEMIEGQLRGAILTAIATYLGQSNIAFIDMAANQETFSQKLTEAIRPALRDYGIDLKTFYVQSLSLPDELQQVLDKVSSMNMLGDLNRYTQFQTAQSIPIAAENPGGLAGAGAGLGAGMAIGQAMAQGLSASSAASSSASASSTPAQPAEDPIALLEKLGGLLAKGILTQQEFDAKKAELLARIK</sequence>
<dbReference type="PANTHER" id="PTHR37826">
    <property type="entry name" value="FLOTILLIN BAND_7_5 DOMAIN PROTEIN"/>
    <property type="match status" value="1"/>
</dbReference>
<comment type="caution">
    <text evidence="3">The sequence shown here is derived from an EMBL/GenBank/DDBJ whole genome shotgun (WGS) entry which is preliminary data.</text>
</comment>
<gene>
    <name evidence="3" type="primary">ydjI</name>
    <name evidence="3" type="ORF">GCM10007874_66290</name>
</gene>
<dbReference type="Pfam" id="PF13421">
    <property type="entry name" value="Band_7_1"/>
    <property type="match status" value="1"/>
</dbReference>
<dbReference type="SUPFAM" id="SSF117892">
    <property type="entry name" value="Band 7/SPFH domain"/>
    <property type="match status" value="1"/>
</dbReference>
<proteinExistence type="predicted"/>
<dbReference type="EMBL" id="BSPC01000076">
    <property type="protein sequence ID" value="GLS23608.1"/>
    <property type="molecule type" value="Genomic_DNA"/>
</dbReference>
<protein>
    <recommendedName>
        <fullName evidence="5">Membrane protease subunit, stomatin/prohibitin family, contains C-terminal Zn-ribbon domain</fullName>
    </recommendedName>
</protein>
<reference evidence="4" key="1">
    <citation type="journal article" date="2019" name="Int. J. Syst. Evol. Microbiol.">
        <title>The Global Catalogue of Microorganisms (GCM) 10K type strain sequencing project: providing services to taxonomists for standard genome sequencing and annotation.</title>
        <authorList>
            <consortium name="The Broad Institute Genomics Platform"/>
            <consortium name="The Broad Institute Genome Sequencing Center for Infectious Disease"/>
            <person name="Wu L."/>
            <person name="Ma J."/>
        </authorList>
    </citation>
    <scope>NUCLEOTIDE SEQUENCE [LARGE SCALE GENOMIC DNA]</scope>
    <source>
        <strain evidence="4">NBRC 101365</strain>
    </source>
</reference>
<accession>A0ABQ6CTH2</accession>
<dbReference type="Proteomes" id="UP001156882">
    <property type="component" value="Unassembled WGS sequence"/>
</dbReference>
<evidence type="ECO:0000259" key="2">
    <source>
        <dbReference type="Pfam" id="PF13421"/>
    </source>
</evidence>
<feature type="domain" description="SHOCT" evidence="1">
    <location>
        <begin position="315"/>
        <end position="340"/>
    </location>
</feature>
<organism evidence="3 4">
    <name type="scientific">Labrys miyagiensis</name>
    <dbReference type="NCBI Taxonomy" id="346912"/>
    <lineage>
        <taxon>Bacteria</taxon>
        <taxon>Pseudomonadati</taxon>
        <taxon>Pseudomonadota</taxon>
        <taxon>Alphaproteobacteria</taxon>
        <taxon>Hyphomicrobiales</taxon>
        <taxon>Xanthobacteraceae</taxon>
        <taxon>Labrys</taxon>
    </lineage>
</organism>
<dbReference type="Gene3D" id="3.30.479.30">
    <property type="entry name" value="Band 7 domain"/>
    <property type="match status" value="1"/>
</dbReference>
<evidence type="ECO:0000313" key="4">
    <source>
        <dbReference type="Proteomes" id="UP001156882"/>
    </source>
</evidence>
<dbReference type="PANTHER" id="PTHR37826:SF2">
    <property type="entry name" value="ZINC-RIBBON DOMAIN-CONTAINING PROTEIN"/>
    <property type="match status" value="1"/>
</dbReference>
<dbReference type="CDD" id="cd03408">
    <property type="entry name" value="SPFH_like_u1"/>
    <property type="match status" value="1"/>
</dbReference>
<dbReference type="InterPro" id="IPR036013">
    <property type="entry name" value="Band_7/SPFH_dom_sf"/>
</dbReference>
<dbReference type="InterPro" id="IPR018649">
    <property type="entry name" value="SHOCT"/>
</dbReference>
<feature type="domain" description="SPFH" evidence="2">
    <location>
        <begin position="32"/>
        <end position="240"/>
    </location>
</feature>
<keyword evidence="4" id="KW-1185">Reference proteome</keyword>
<name>A0ABQ6CTH2_9HYPH</name>
<dbReference type="InterPro" id="IPR033880">
    <property type="entry name" value="SPFH_YdjI"/>
</dbReference>